<keyword evidence="3" id="KW-1185">Reference proteome</keyword>
<dbReference type="OrthoDB" id="10369749at2759"/>
<dbReference type="InParanoid" id="D2V9B0"/>
<keyword evidence="1" id="KW-1133">Transmembrane helix</keyword>
<name>D2V9B0_NAEGR</name>
<sequence>MPSGNLVIDKNSDIFVDSPQVSLSSPSILVSADGKTIIFRVYFVDGRELLNYDKVTLIYGYNLLKGPMKTEDFISQLRWHNSFTIPVSNISFKFFYENGVFNQKSIQANRDYYSYSQSVSGTTYNILEFNATNVTTGSLFVGAFNVTNLKYSNCEYGQQQADNLFFYSIIIPLLIGFTLVMLLSLIIILFQRCCRRRSSVLDQEIAHSHMTNISNTRNSPTMVTPMKEQEGKSQQTGLYYVTNTFNNLENNDGFTGVVVSHLTESPNSLPTLPSSGIDEVVIQYTPTLNSHNVNEEPEQTV</sequence>
<keyword evidence="1" id="KW-0812">Transmembrane</keyword>
<dbReference type="EMBL" id="GG738858">
    <property type="protein sequence ID" value="EFC46561.1"/>
    <property type="molecule type" value="Genomic_DNA"/>
</dbReference>
<organism evidence="3">
    <name type="scientific">Naegleria gruberi</name>
    <name type="common">Amoeba</name>
    <dbReference type="NCBI Taxonomy" id="5762"/>
    <lineage>
        <taxon>Eukaryota</taxon>
        <taxon>Discoba</taxon>
        <taxon>Heterolobosea</taxon>
        <taxon>Tetramitia</taxon>
        <taxon>Eutetramitia</taxon>
        <taxon>Vahlkampfiidae</taxon>
        <taxon>Naegleria</taxon>
    </lineage>
</organism>
<dbReference type="KEGG" id="ngr:NAEGRDRAFT_65377"/>
<keyword evidence="1" id="KW-0472">Membrane</keyword>
<dbReference type="OMA" id="PHTTTIC"/>
<feature type="transmembrane region" description="Helical" evidence="1">
    <location>
        <begin position="164"/>
        <end position="190"/>
    </location>
</feature>
<gene>
    <name evidence="2" type="ORF">NAEGRDRAFT_65377</name>
</gene>
<dbReference type="AlphaFoldDB" id="D2V9B0"/>
<evidence type="ECO:0000313" key="2">
    <source>
        <dbReference type="EMBL" id="EFC46561.1"/>
    </source>
</evidence>
<proteinExistence type="predicted"/>
<evidence type="ECO:0000313" key="3">
    <source>
        <dbReference type="Proteomes" id="UP000006671"/>
    </source>
</evidence>
<dbReference type="Proteomes" id="UP000006671">
    <property type="component" value="Unassembled WGS sequence"/>
</dbReference>
<dbReference type="GeneID" id="8859640"/>
<accession>D2V9B0</accession>
<dbReference type="RefSeq" id="XP_002679305.1">
    <property type="nucleotide sequence ID" value="XM_002679259.1"/>
</dbReference>
<evidence type="ECO:0000256" key="1">
    <source>
        <dbReference type="SAM" id="Phobius"/>
    </source>
</evidence>
<dbReference type="VEuPathDB" id="AmoebaDB:NAEGRDRAFT_65377"/>
<reference evidence="2 3" key="1">
    <citation type="journal article" date="2010" name="Cell">
        <title>The genome of Naegleria gruberi illuminates early eukaryotic versatility.</title>
        <authorList>
            <person name="Fritz-Laylin L.K."/>
            <person name="Prochnik S.E."/>
            <person name="Ginger M.L."/>
            <person name="Dacks J.B."/>
            <person name="Carpenter M.L."/>
            <person name="Field M.C."/>
            <person name="Kuo A."/>
            <person name="Paredez A."/>
            <person name="Chapman J."/>
            <person name="Pham J."/>
            <person name="Shu S."/>
            <person name="Neupane R."/>
            <person name="Cipriano M."/>
            <person name="Mancuso J."/>
            <person name="Tu H."/>
            <person name="Salamov A."/>
            <person name="Lindquist E."/>
            <person name="Shapiro H."/>
            <person name="Lucas S."/>
            <person name="Grigoriev I.V."/>
            <person name="Cande W.Z."/>
            <person name="Fulton C."/>
            <person name="Rokhsar D.S."/>
            <person name="Dawson S.C."/>
        </authorList>
    </citation>
    <scope>NUCLEOTIDE SEQUENCE [LARGE SCALE GENOMIC DNA]</scope>
    <source>
        <strain evidence="2 3">NEG-M</strain>
    </source>
</reference>
<protein>
    <submittedName>
        <fullName evidence="2">Predicted protein</fullName>
    </submittedName>
</protein>